<dbReference type="Pfam" id="PF00583">
    <property type="entry name" value="Acetyltransf_1"/>
    <property type="match status" value="1"/>
</dbReference>
<dbReference type="InterPro" id="IPR016181">
    <property type="entry name" value="Acyl_CoA_acyltransferase"/>
</dbReference>
<evidence type="ECO:0000256" key="1">
    <source>
        <dbReference type="ARBA" id="ARBA00022679"/>
    </source>
</evidence>
<dbReference type="EMBL" id="RKHK01000001">
    <property type="protein sequence ID" value="ROR74156.1"/>
    <property type="molecule type" value="Genomic_DNA"/>
</dbReference>
<dbReference type="SUPFAM" id="SSF55729">
    <property type="entry name" value="Acyl-CoA N-acyltransferases (Nat)"/>
    <property type="match status" value="1"/>
</dbReference>
<name>A0A3N2BFX0_9MICO</name>
<dbReference type="AlphaFoldDB" id="A0A3N2BFX0"/>
<comment type="caution">
    <text evidence="4">The sequence shown here is derived from an EMBL/GenBank/DDBJ whole genome shotgun (WGS) entry which is preliminary data.</text>
</comment>
<evidence type="ECO:0000256" key="2">
    <source>
        <dbReference type="ARBA" id="ARBA00023315"/>
    </source>
</evidence>
<evidence type="ECO:0000313" key="4">
    <source>
        <dbReference type="EMBL" id="ROR74156.1"/>
    </source>
</evidence>
<keyword evidence="4" id="KW-0687">Ribonucleoprotein</keyword>
<dbReference type="CDD" id="cd04301">
    <property type="entry name" value="NAT_SF"/>
    <property type="match status" value="1"/>
</dbReference>
<feature type="domain" description="N-acetyltransferase" evidence="3">
    <location>
        <begin position="1"/>
        <end position="159"/>
    </location>
</feature>
<dbReference type="Gene3D" id="3.40.630.30">
    <property type="match status" value="1"/>
</dbReference>
<proteinExistence type="predicted"/>
<dbReference type="GO" id="GO:0016747">
    <property type="term" value="F:acyltransferase activity, transferring groups other than amino-acyl groups"/>
    <property type="evidence" value="ECO:0007669"/>
    <property type="project" value="InterPro"/>
</dbReference>
<dbReference type="InterPro" id="IPR050680">
    <property type="entry name" value="YpeA/RimI_acetyltransf"/>
</dbReference>
<dbReference type="PROSITE" id="PS51186">
    <property type="entry name" value="GNAT"/>
    <property type="match status" value="1"/>
</dbReference>
<keyword evidence="4" id="KW-0689">Ribosomal protein</keyword>
<sequence>MNIRQATPADVELAARREPPGADIATRHFARQQRGEAVYLVARDREEILGGELLIIDGNAAGIPEARLPLLRHLHVEPAYRNRGVGAALMAAAEEVARERGFTRVSLIVGVDNPRARQLYLRLGYVPTGEQQTQTYTYVDQDGVERQATETGDVMVKAL</sequence>
<evidence type="ECO:0000313" key="5">
    <source>
        <dbReference type="Proteomes" id="UP000280668"/>
    </source>
</evidence>
<reference evidence="4 5" key="1">
    <citation type="submission" date="2018-11" db="EMBL/GenBank/DDBJ databases">
        <title>Sequencing the genomes of 1000 actinobacteria strains.</title>
        <authorList>
            <person name="Klenk H.-P."/>
        </authorList>
    </citation>
    <scope>NUCLEOTIDE SEQUENCE [LARGE SCALE GENOMIC DNA]</scope>
    <source>
        <strain evidence="4 5">DSM 11294</strain>
    </source>
</reference>
<dbReference type="Proteomes" id="UP000280668">
    <property type="component" value="Unassembled WGS sequence"/>
</dbReference>
<organism evidence="4 5">
    <name type="scientific">Bogoriella caseilytica</name>
    <dbReference type="NCBI Taxonomy" id="56055"/>
    <lineage>
        <taxon>Bacteria</taxon>
        <taxon>Bacillati</taxon>
        <taxon>Actinomycetota</taxon>
        <taxon>Actinomycetes</taxon>
        <taxon>Micrococcales</taxon>
        <taxon>Bogoriellaceae</taxon>
        <taxon>Bogoriella</taxon>
    </lineage>
</organism>
<dbReference type="PANTHER" id="PTHR43420">
    <property type="entry name" value="ACETYLTRANSFERASE"/>
    <property type="match status" value="1"/>
</dbReference>
<protein>
    <submittedName>
        <fullName evidence="4">Ribosomal protein S18 acetylase RimI-like enzyme</fullName>
    </submittedName>
</protein>
<accession>A0A3N2BFX0</accession>
<gene>
    <name evidence="4" type="ORF">EDD31_2556</name>
</gene>
<keyword evidence="5" id="KW-1185">Reference proteome</keyword>
<dbReference type="RefSeq" id="WP_170163300.1">
    <property type="nucleotide sequence ID" value="NZ_RKHK01000001.1"/>
</dbReference>
<keyword evidence="1" id="KW-0808">Transferase</keyword>
<keyword evidence="2" id="KW-0012">Acyltransferase</keyword>
<dbReference type="InterPro" id="IPR000182">
    <property type="entry name" value="GNAT_dom"/>
</dbReference>
<dbReference type="GO" id="GO:0005840">
    <property type="term" value="C:ribosome"/>
    <property type="evidence" value="ECO:0007669"/>
    <property type="project" value="UniProtKB-KW"/>
</dbReference>
<evidence type="ECO:0000259" key="3">
    <source>
        <dbReference type="PROSITE" id="PS51186"/>
    </source>
</evidence>